<protein>
    <recommendedName>
        <fullName evidence="1">Cupin-like domain-containing protein</fullName>
    </recommendedName>
</protein>
<keyword evidence="3" id="KW-1185">Reference proteome</keyword>
<comment type="caution">
    <text evidence="2">The sequence shown here is derived from an EMBL/GenBank/DDBJ whole genome shotgun (WGS) entry which is preliminary data.</text>
</comment>
<dbReference type="Pfam" id="PF13621">
    <property type="entry name" value="Cupin_8"/>
    <property type="match status" value="1"/>
</dbReference>
<dbReference type="Gene3D" id="2.60.120.10">
    <property type="entry name" value="Jelly Rolls"/>
    <property type="match status" value="1"/>
</dbReference>
<sequence length="155" mass="17561">MEAHRPEDSIAELLTTYNELNSSHIEELDEEPSPLEFMRYVARNTPFVVRRGAQDWTATRTWDAAYLRSTLAGHKVNVAITPYGNADSPTLDGRGHLVFAKPYEEDQQFSEFLEFCELATELFCADLGKFGVYECLWGPKSCFFKGFCSSETPAD</sequence>
<evidence type="ECO:0000259" key="1">
    <source>
        <dbReference type="Pfam" id="PF13621"/>
    </source>
</evidence>
<dbReference type="SUPFAM" id="SSF51197">
    <property type="entry name" value="Clavaminate synthase-like"/>
    <property type="match status" value="1"/>
</dbReference>
<proteinExistence type="predicted"/>
<reference evidence="2 3" key="1">
    <citation type="submission" date="2023-10" db="EMBL/GenBank/DDBJ databases">
        <title>Draft genome sequence of Xylaria bambusicola isolate GMP-LS, the root and basal stem rot pathogen of sugarcane in Indonesia.</title>
        <authorList>
            <person name="Selvaraj P."/>
            <person name="Muralishankar V."/>
            <person name="Muruganantham S."/>
            <person name="Sp S."/>
            <person name="Haryani S."/>
            <person name="Lau K.J.X."/>
            <person name="Naqvi N.I."/>
        </authorList>
    </citation>
    <scope>NUCLEOTIDE SEQUENCE [LARGE SCALE GENOMIC DNA]</scope>
    <source>
        <strain evidence="2">GMP-LS</strain>
    </source>
</reference>
<dbReference type="AlphaFoldDB" id="A0AAN7US86"/>
<dbReference type="InterPro" id="IPR014710">
    <property type="entry name" value="RmlC-like_jellyroll"/>
</dbReference>
<name>A0AAN7US86_9PEZI</name>
<accession>A0AAN7US86</accession>
<gene>
    <name evidence="2" type="ORF">RRF57_006506</name>
</gene>
<dbReference type="EMBL" id="JAWHQM010000017">
    <property type="protein sequence ID" value="KAK5630791.1"/>
    <property type="molecule type" value="Genomic_DNA"/>
</dbReference>
<evidence type="ECO:0000313" key="2">
    <source>
        <dbReference type="EMBL" id="KAK5630791.1"/>
    </source>
</evidence>
<organism evidence="2 3">
    <name type="scientific">Xylaria bambusicola</name>
    <dbReference type="NCBI Taxonomy" id="326684"/>
    <lineage>
        <taxon>Eukaryota</taxon>
        <taxon>Fungi</taxon>
        <taxon>Dikarya</taxon>
        <taxon>Ascomycota</taxon>
        <taxon>Pezizomycotina</taxon>
        <taxon>Sordariomycetes</taxon>
        <taxon>Xylariomycetidae</taxon>
        <taxon>Xylariales</taxon>
        <taxon>Xylariaceae</taxon>
        <taxon>Xylaria</taxon>
    </lineage>
</organism>
<dbReference type="InterPro" id="IPR041667">
    <property type="entry name" value="Cupin_8"/>
</dbReference>
<evidence type="ECO:0000313" key="3">
    <source>
        <dbReference type="Proteomes" id="UP001305414"/>
    </source>
</evidence>
<dbReference type="Proteomes" id="UP001305414">
    <property type="component" value="Unassembled WGS sequence"/>
</dbReference>
<feature type="domain" description="Cupin-like" evidence="1">
    <location>
        <begin position="36"/>
        <end position="117"/>
    </location>
</feature>